<feature type="domain" description="ABC transmembrane type-1" evidence="8">
    <location>
        <begin position="79"/>
        <end position="288"/>
    </location>
</feature>
<dbReference type="InterPro" id="IPR035906">
    <property type="entry name" value="MetI-like_sf"/>
</dbReference>
<dbReference type="Pfam" id="PF00528">
    <property type="entry name" value="BPD_transp_1"/>
    <property type="match status" value="1"/>
</dbReference>
<dbReference type="AlphaFoldDB" id="A9KHB4"/>
<evidence type="ECO:0000256" key="4">
    <source>
        <dbReference type="ARBA" id="ARBA00022692"/>
    </source>
</evidence>
<evidence type="ECO:0000259" key="8">
    <source>
        <dbReference type="PROSITE" id="PS50928"/>
    </source>
</evidence>
<keyword evidence="3" id="KW-1003">Cell membrane</keyword>
<sequence precursor="true">MKRKNKMKQSRGDKIFVIVNYTLLTVILLLCLYPLWFVMISSVSNPDLVNSGKVWLLPKEISFTGYKNLFHDKSIIRGYINTLIYTGGGTMLNLAVTLPAAYALSRKDFVGRKFFTLMFLFTMFFSGGLIPTFMTVKNLGLYNSPWVMVILGATSMTNIIISRTFFMTNIPNELHEAAQIDGCGNVRLFLQVVLPISTAICAVMALFFAVNHWNGYFTALIYIRDDRYKPLQIIMREVLMRSKFNAEMLQQGGDSAGLLQEELRAAEQIKYALIVIASLPVMAIYPFIQKYFVKGVTVGAVKG</sequence>
<dbReference type="GO" id="GO:0055085">
    <property type="term" value="P:transmembrane transport"/>
    <property type="evidence" value="ECO:0007669"/>
    <property type="project" value="InterPro"/>
</dbReference>
<dbReference type="GO" id="GO:0005886">
    <property type="term" value="C:plasma membrane"/>
    <property type="evidence" value="ECO:0007669"/>
    <property type="project" value="UniProtKB-SubCell"/>
</dbReference>
<evidence type="ECO:0000256" key="6">
    <source>
        <dbReference type="ARBA" id="ARBA00023136"/>
    </source>
</evidence>
<dbReference type="OrthoDB" id="157184at2"/>
<evidence type="ECO:0000313" key="9">
    <source>
        <dbReference type="EMBL" id="ABX40781.1"/>
    </source>
</evidence>
<keyword evidence="6 7" id="KW-0472">Membrane</keyword>
<dbReference type="PANTHER" id="PTHR43744:SF9">
    <property type="entry name" value="POLYGALACTURONAN_RHAMNOGALACTURONAN TRANSPORT SYSTEM PERMEASE PROTEIN YTCP"/>
    <property type="match status" value="1"/>
</dbReference>
<dbReference type="PROSITE" id="PS50928">
    <property type="entry name" value="ABC_TM1"/>
    <property type="match status" value="1"/>
</dbReference>
<feature type="transmembrane region" description="Helical" evidence="7">
    <location>
        <begin position="114"/>
        <end position="134"/>
    </location>
</feature>
<dbReference type="KEGG" id="cpy:Cphy_0394"/>
<feature type="transmembrane region" description="Helical" evidence="7">
    <location>
        <begin position="188"/>
        <end position="210"/>
    </location>
</feature>
<feature type="transmembrane region" description="Helical" evidence="7">
    <location>
        <begin position="146"/>
        <end position="167"/>
    </location>
</feature>
<dbReference type="SUPFAM" id="SSF161098">
    <property type="entry name" value="MetI-like"/>
    <property type="match status" value="1"/>
</dbReference>
<keyword evidence="10" id="KW-1185">Reference proteome</keyword>
<organism evidence="9 10">
    <name type="scientific">Lachnoclostridium phytofermentans (strain ATCC 700394 / DSM 18823 / ISDg)</name>
    <name type="common">Clostridium phytofermentans</name>
    <dbReference type="NCBI Taxonomy" id="357809"/>
    <lineage>
        <taxon>Bacteria</taxon>
        <taxon>Bacillati</taxon>
        <taxon>Bacillota</taxon>
        <taxon>Clostridia</taxon>
        <taxon>Lachnospirales</taxon>
        <taxon>Lachnospiraceae</taxon>
    </lineage>
</organism>
<accession>A9KHB4</accession>
<feature type="transmembrane region" description="Helical" evidence="7">
    <location>
        <begin position="21"/>
        <end position="40"/>
    </location>
</feature>
<evidence type="ECO:0000256" key="2">
    <source>
        <dbReference type="ARBA" id="ARBA00022448"/>
    </source>
</evidence>
<dbReference type="Gene3D" id="1.10.3720.10">
    <property type="entry name" value="MetI-like"/>
    <property type="match status" value="1"/>
</dbReference>
<dbReference type="InterPro" id="IPR000515">
    <property type="entry name" value="MetI-like"/>
</dbReference>
<feature type="transmembrane region" description="Helical" evidence="7">
    <location>
        <begin position="83"/>
        <end position="102"/>
    </location>
</feature>
<evidence type="ECO:0000313" key="10">
    <source>
        <dbReference type="Proteomes" id="UP000000370"/>
    </source>
</evidence>
<dbReference type="eggNOG" id="COG0395">
    <property type="taxonomic scope" value="Bacteria"/>
</dbReference>
<dbReference type="HOGENOM" id="CLU_016047_1_0_9"/>
<feature type="transmembrane region" description="Helical" evidence="7">
    <location>
        <begin position="269"/>
        <end position="288"/>
    </location>
</feature>
<comment type="subcellular location">
    <subcellularLocation>
        <location evidence="1 7">Cell membrane</location>
        <topology evidence="1 7">Multi-pass membrane protein</topology>
    </subcellularLocation>
</comment>
<evidence type="ECO:0000256" key="7">
    <source>
        <dbReference type="RuleBase" id="RU363032"/>
    </source>
</evidence>
<dbReference type="PANTHER" id="PTHR43744">
    <property type="entry name" value="ABC TRANSPORTER PERMEASE PROTEIN MG189-RELATED-RELATED"/>
    <property type="match status" value="1"/>
</dbReference>
<name>A9KHB4_LACP7</name>
<keyword evidence="4 7" id="KW-0812">Transmembrane</keyword>
<evidence type="ECO:0000256" key="5">
    <source>
        <dbReference type="ARBA" id="ARBA00022989"/>
    </source>
</evidence>
<dbReference type="RefSeq" id="WP_012198424.1">
    <property type="nucleotide sequence ID" value="NC_010001.1"/>
</dbReference>
<keyword evidence="2 7" id="KW-0813">Transport</keyword>
<evidence type="ECO:0000256" key="3">
    <source>
        <dbReference type="ARBA" id="ARBA00022475"/>
    </source>
</evidence>
<proteinExistence type="inferred from homology"/>
<gene>
    <name evidence="9" type="ordered locus">Cphy_0394</name>
</gene>
<evidence type="ECO:0000256" key="1">
    <source>
        <dbReference type="ARBA" id="ARBA00004651"/>
    </source>
</evidence>
<dbReference type="Proteomes" id="UP000000370">
    <property type="component" value="Chromosome"/>
</dbReference>
<dbReference type="EMBL" id="CP000885">
    <property type="protein sequence ID" value="ABX40781.1"/>
    <property type="molecule type" value="Genomic_DNA"/>
</dbReference>
<dbReference type="CDD" id="cd06261">
    <property type="entry name" value="TM_PBP2"/>
    <property type="match status" value="1"/>
</dbReference>
<reference evidence="10" key="1">
    <citation type="submission" date="2007-11" db="EMBL/GenBank/DDBJ databases">
        <title>Complete genome sequence of Clostridium phytofermentans ISDg.</title>
        <authorList>
            <person name="Leschine S.B."/>
            <person name="Warnick T.A."/>
            <person name="Blanchard J.L."/>
            <person name="Schnell D.J."/>
            <person name="Petit E.L."/>
            <person name="LaTouf W.G."/>
            <person name="Copeland A."/>
            <person name="Lucas S."/>
            <person name="Lapidus A."/>
            <person name="Barry K."/>
            <person name="Glavina del Rio T."/>
            <person name="Dalin E."/>
            <person name="Tice H."/>
            <person name="Pitluck S."/>
            <person name="Kiss H."/>
            <person name="Brettin T."/>
            <person name="Bruce D."/>
            <person name="Detter J.C."/>
            <person name="Han C."/>
            <person name="Kuske C."/>
            <person name="Schmutz J."/>
            <person name="Larimer F."/>
            <person name="Land M."/>
            <person name="Hauser L."/>
            <person name="Kyrpides N."/>
            <person name="Kim E.A."/>
            <person name="Richardson P."/>
        </authorList>
    </citation>
    <scope>NUCLEOTIDE SEQUENCE [LARGE SCALE GENOMIC DNA]</scope>
    <source>
        <strain evidence="10">ATCC 700394 / DSM 18823 / ISDg</strain>
    </source>
</reference>
<dbReference type="STRING" id="357809.Cphy_0394"/>
<comment type="similarity">
    <text evidence="7">Belongs to the binding-protein-dependent transport system permease family.</text>
</comment>
<keyword evidence="5 7" id="KW-1133">Transmembrane helix</keyword>
<protein>
    <submittedName>
        <fullName evidence="9">Binding-protein-dependent transport systems inner membrane component</fullName>
    </submittedName>
</protein>